<dbReference type="SMART" id="SM00535">
    <property type="entry name" value="RIBOc"/>
    <property type="match status" value="2"/>
</dbReference>
<dbReference type="InterPro" id="IPR014720">
    <property type="entry name" value="dsRBD_dom"/>
</dbReference>
<name>A0A067K507_JATCU</name>
<gene>
    <name evidence="12" type="ORF">JCGZ_18057</name>
</gene>
<dbReference type="GO" id="GO:0005634">
    <property type="term" value="C:nucleus"/>
    <property type="evidence" value="ECO:0007669"/>
    <property type="project" value="TreeGrafter"/>
</dbReference>
<keyword evidence="5" id="KW-0255">Endonuclease</keyword>
<evidence type="ECO:0000256" key="6">
    <source>
        <dbReference type="ARBA" id="ARBA00022801"/>
    </source>
</evidence>
<evidence type="ECO:0008006" key="14">
    <source>
        <dbReference type="Google" id="ProtNLM"/>
    </source>
</evidence>
<protein>
    <recommendedName>
        <fullName evidence="14">RNase III domain-containing protein</fullName>
    </recommendedName>
</protein>
<comment type="cofactor">
    <cofactor evidence="2">
        <name>Mg(2+)</name>
        <dbReference type="ChEBI" id="CHEBI:18420"/>
    </cofactor>
</comment>
<dbReference type="SUPFAM" id="SSF54768">
    <property type="entry name" value="dsRNA-binding domain-like"/>
    <property type="match status" value="1"/>
</dbReference>
<dbReference type="InterPro" id="IPR036389">
    <property type="entry name" value="RNase_III_sf"/>
</dbReference>
<dbReference type="Gene3D" id="3.30.160.20">
    <property type="match status" value="1"/>
</dbReference>
<dbReference type="PANTHER" id="PTHR14950">
    <property type="entry name" value="DICER-RELATED"/>
    <property type="match status" value="1"/>
</dbReference>
<dbReference type="Pfam" id="PF00636">
    <property type="entry name" value="Ribonuclease_3"/>
    <property type="match status" value="2"/>
</dbReference>
<dbReference type="EMBL" id="KK914893">
    <property type="protein sequence ID" value="KDP26899.1"/>
    <property type="molecule type" value="Genomic_DNA"/>
</dbReference>
<feature type="domain" description="RNase III" evidence="11">
    <location>
        <begin position="173"/>
        <end position="320"/>
    </location>
</feature>
<evidence type="ECO:0000256" key="8">
    <source>
        <dbReference type="ARBA" id="ARBA00022884"/>
    </source>
</evidence>
<dbReference type="AlphaFoldDB" id="A0A067K507"/>
<dbReference type="OrthoDB" id="6513042at2759"/>
<organism evidence="12 13">
    <name type="scientific">Jatropha curcas</name>
    <name type="common">Barbados nut</name>
    <dbReference type="NCBI Taxonomy" id="180498"/>
    <lineage>
        <taxon>Eukaryota</taxon>
        <taxon>Viridiplantae</taxon>
        <taxon>Streptophyta</taxon>
        <taxon>Embryophyta</taxon>
        <taxon>Tracheophyta</taxon>
        <taxon>Spermatophyta</taxon>
        <taxon>Magnoliopsida</taxon>
        <taxon>eudicotyledons</taxon>
        <taxon>Gunneridae</taxon>
        <taxon>Pentapetalae</taxon>
        <taxon>rosids</taxon>
        <taxon>fabids</taxon>
        <taxon>Malpighiales</taxon>
        <taxon>Euphorbiaceae</taxon>
        <taxon>Crotonoideae</taxon>
        <taxon>Jatropheae</taxon>
        <taxon>Jatropha</taxon>
    </lineage>
</organism>
<keyword evidence="8 9" id="KW-0694">RNA-binding</keyword>
<dbReference type="InterPro" id="IPR000999">
    <property type="entry name" value="RNase_III_dom"/>
</dbReference>
<evidence type="ECO:0000313" key="13">
    <source>
        <dbReference type="Proteomes" id="UP000027138"/>
    </source>
</evidence>
<evidence type="ECO:0000256" key="3">
    <source>
        <dbReference type="ARBA" id="ARBA00022722"/>
    </source>
</evidence>
<dbReference type="FunFam" id="1.10.1520.10:FF:000004">
    <property type="entry name" value="Endoribonuclease dicer-like 1"/>
    <property type="match status" value="1"/>
</dbReference>
<feature type="domain" description="RNase III" evidence="11">
    <location>
        <begin position="1"/>
        <end position="137"/>
    </location>
</feature>
<dbReference type="GO" id="GO:0030422">
    <property type="term" value="P:siRNA processing"/>
    <property type="evidence" value="ECO:0007669"/>
    <property type="project" value="TreeGrafter"/>
</dbReference>
<dbReference type="PANTHER" id="PTHR14950:SF70">
    <property type="entry name" value="ENDORIBONUCLEASE DICER HOMOLOG 2"/>
    <property type="match status" value="1"/>
</dbReference>
<evidence type="ECO:0000259" key="10">
    <source>
        <dbReference type="PROSITE" id="PS50137"/>
    </source>
</evidence>
<dbReference type="STRING" id="180498.A0A067K507"/>
<dbReference type="FunFam" id="1.10.1520.10:FF:000013">
    <property type="entry name" value="Endoribonuclease Dicer homolog 2"/>
    <property type="match status" value="1"/>
</dbReference>
<evidence type="ECO:0000256" key="2">
    <source>
        <dbReference type="ARBA" id="ARBA00001946"/>
    </source>
</evidence>
<keyword evidence="7" id="KW-0460">Magnesium</keyword>
<evidence type="ECO:0000256" key="9">
    <source>
        <dbReference type="PROSITE-ProRule" id="PRU00266"/>
    </source>
</evidence>
<sequence length="424" mass="47898">MKVLEAITTKKCQEIFHLESLETLGDSFLKYAASQQLFKNYQNDHEGLLSIKKDKIISNATLCKLGCGRKLPGFIRNEPFDPKNWMIPGDNSGNYSLNEEFLSNTRKIYVTGRRKLKEKVVADVVEALIGAYLSTGGEIAGLLFLDWIGIKAEFDNIPYVRHFEVKAERLVNVSYLESLLNYQFRDPSLLVEALTHGSYMLPEVPRCYQRLEFLGDSVLDYLITVYLYKQYPGMSPGLLTDMRSASVNNDCYAQSAVRGGLHKYICHASQKLHKDIAIAVENFNNVSSAPTFGWESETSFPKVLGDVIESLAGAIYVDSGYNKEAVFRSIRPLLEPLITPETIRLHPVRELNELCQKNNFEKSKSVVQRKNGMYSVTEEVVAHGEIFKHTSEAADKKTAKRVASKEVLRALKDTIYRISAERAK</sequence>
<evidence type="ECO:0000259" key="11">
    <source>
        <dbReference type="PROSITE" id="PS50142"/>
    </source>
</evidence>
<dbReference type="SUPFAM" id="SSF69065">
    <property type="entry name" value="RNase III domain-like"/>
    <property type="match status" value="2"/>
</dbReference>
<dbReference type="CDD" id="cd00593">
    <property type="entry name" value="RIBOc"/>
    <property type="match status" value="2"/>
</dbReference>
<evidence type="ECO:0000256" key="5">
    <source>
        <dbReference type="ARBA" id="ARBA00022759"/>
    </source>
</evidence>
<evidence type="ECO:0000313" key="12">
    <source>
        <dbReference type="EMBL" id="KDP26899.1"/>
    </source>
</evidence>
<keyword evidence="6" id="KW-0378">Hydrolase</keyword>
<dbReference type="GO" id="GO:0003723">
    <property type="term" value="F:RNA binding"/>
    <property type="evidence" value="ECO:0007669"/>
    <property type="project" value="UniProtKB-UniRule"/>
</dbReference>
<proteinExistence type="predicted"/>
<accession>A0A067K507</accession>
<dbReference type="Gene3D" id="1.10.1520.10">
    <property type="entry name" value="Ribonuclease III domain"/>
    <property type="match status" value="2"/>
</dbReference>
<dbReference type="Proteomes" id="UP000027138">
    <property type="component" value="Unassembled WGS sequence"/>
</dbReference>
<evidence type="ECO:0000256" key="7">
    <source>
        <dbReference type="ARBA" id="ARBA00022842"/>
    </source>
</evidence>
<dbReference type="PROSITE" id="PS00517">
    <property type="entry name" value="RNASE_3_1"/>
    <property type="match status" value="1"/>
</dbReference>
<dbReference type="GO" id="GO:0046872">
    <property type="term" value="F:metal ion binding"/>
    <property type="evidence" value="ECO:0007669"/>
    <property type="project" value="UniProtKB-KW"/>
</dbReference>
<keyword evidence="13" id="KW-1185">Reference proteome</keyword>
<dbReference type="PROSITE" id="PS50137">
    <property type="entry name" value="DS_RBD"/>
    <property type="match status" value="1"/>
</dbReference>
<keyword evidence="3" id="KW-0540">Nuclease</keyword>
<dbReference type="GO" id="GO:0004525">
    <property type="term" value="F:ribonuclease III activity"/>
    <property type="evidence" value="ECO:0007669"/>
    <property type="project" value="InterPro"/>
</dbReference>
<evidence type="ECO:0000256" key="4">
    <source>
        <dbReference type="ARBA" id="ARBA00022723"/>
    </source>
</evidence>
<dbReference type="PROSITE" id="PS50142">
    <property type="entry name" value="RNASE_3_2"/>
    <property type="match status" value="2"/>
</dbReference>
<keyword evidence="4" id="KW-0479">Metal-binding</keyword>
<dbReference type="GO" id="GO:0005737">
    <property type="term" value="C:cytoplasm"/>
    <property type="evidence" value="ECO:0007669"/>
    <property type="project" value="TreeGrafter"/>
</dbReference>
<evidence type="ECO:0000256" key="1">
    <source>
        <dbReference type="ARBA" id="ARBA00001936"/>
    </source>
</evidence>
<reference evidence="12 13" key="1">
    <citation type="journal article" date="2014" name="PLoS ONE">
        <title>Global Analysis of Gene Expression Profiles in Physic Nut (Jatropha curcas L.) Seedlings Exposed to Salt Stress.</title>
        <authorList>
            <person name="Zhang L."/>
            <person name="Zhang C."/>
            <person name="Wu P."/>
            <person name="Chen Y."/>
            <person name="Li M."/>
            <person name="Jiang H."/>
            <person name="Wu G."/>
        </authorList>
    </citation>
    <scope>NUCLEOTIDE SEQUENCE [LARGE SCALE GENOMIC DNA]</scope>
    <source>
        <strain evidence="13">cv. GZQX0401</strain>
        <tissue evidence="12">Young leaves</tissue>
    </source>
</reference>
<comment type="cofactor">
    <cofactor evidence="1">
        <name>Mn(2+)</name>
        <dbReference type="ChEBI" id="CHEBI:29035"/>
    </cofactor>
</comment>
<feature type="domain" description="DRBM" evidence="10">
    <location>
        <begin position="346"/>
        <end position="413"/>
    </location>
</feature>